<proteinExistence type="predicted"/>
<sequence length="391" mass="43206">MSIKTLQLSMTISLITILCLYTVIRTSAADIFSNNAQRTPDVLHRRSYFYIGGSYLPAVNEPTDSSILSGQIYVERLVPTKVNRKYPIVMIPGNGMTGTGFLNTPDGRMGWANYFMSQGYEIFIVDQPSRGRSPWQQEIDGPQSTKLTTLFVEQRFTATQRFNLWPQAGLFTQWPGNGSRGDPIFDNFYRSIVPGLVSNEEASQKMQKAGVALLDKIGPVILLTHSQSGQYGWPLADARPELVKAIITIEPMGPPFIEAVFAPSLAARPYGLSEIPLSFYPPIQSASDLQPVVRSSDAYLTCIQQVAPARKLINVSKVPVLVITSESGYHSVYDACSVEFLRSAGVTVGFIYLPDVGVHGNGHLMFMEKNSLDIADKVVHKWLNSVFRATV</sequence>
<dbReference type="EMBL" id="JADNYJ010000091">
    <property type="protein sequence ID" value="KAF8887272.1"/>
    <property type="molecule type" value="Genomic_DNA"/>
</dbReference>
<protein>
    <submittedName>
        <fullName evidence="1">Alpha/beta hydrolase family-domain-containing protein</fullName>
    </submittedName>
</protein>
<organism evidence="1 2">
    <name type="scientific">Gymnopilus junonius</name>
    <name type="common">Spectacular rustgill mushroom</name>
    <name type="synonym">Gymnopilus spectabilis subsp. junonius</name>
    <dbReference type="NCBI Taxonomy" id="109634"/>
    <lineage>
        <taxon>Eukaryota</taxon>
        <taxon>Fungi</taxon>
        <taxon>Dikarya</taxon>
        <taxon>Basidiomycota</taxon>
        <taxon>Agaricomycotina</taxon>
        <taxon>Agaricomycetes</taxon>
        <taxon>Agaricomycetidae</taxon>
        <taxon>Agaricales</taxon>
        <taxon>Agaricineae</taxon>
        <taxon>Hymenogastraceae</taxon>
        <taxon>Gymnopilus</taxon>
    </lineage>
</organism>
<gene>
    <name evidence="1" type="ORF">CPB84DRAFT_1787023</name>
</gene>
<accession>A0A9P5NHV9</accession>
<dbReference type="GO" id="GO:0016787">
    <property type="term" value="F:hydrolase activity"/>
    <property type="evidence" value="ECO:0007669"/>
    <property type="project" value="UniProtKB-KW"/>
</dbReference>
<reference evidence="1" key="1">
    <citation type="submission" date="2020-11" db="EMBL/GenBank/DDBJ databases">
        <authorList>
            <consortium name="DOE Joint Genome Institute"/>
            <person name="Ahrendt S."/>
            <person name="Riley R."/>
            <person name="Andreopoulos W."/>
            <person name="LaButti K."/>
            <person name="Pangilinan J."/>
            <person name="Ruiz-duenas F.J."/>
            <person name="Barrasa J.M."/>
            <person name="Sanchez-Garcia M."/>
            <person name="Camarero S."/>
            <person name="Miyauchi S."/>
            <person name="Serrano A."/>
            <person name="Linde D."/>
            <person name="Babiker R."/>
            <person name="Drula E."/>
            <person name="Ayuso-Fernandez I."/>
            <person name="Pacheco R."/>
            <person name="Padilla G."/>
            <person name="Ferreira P."/>
            <person name="Barriuso J."/>
            <person name="Kellner H."/>
            <person name="Castanera R."/>
            <person name="Alfaro M."/>
            <person name="Ramirez L."/>
            <person name="Pisabarro A.G."/>
            <person name="Kuo A."/>
            <person name="Tritt A."/>
            <person name="Lipzen A."/>
            <person name="He G."/>
            <person name="Yan M."/>
            <person name="Ng V."/>
            <person name="Cullen D."/>
            <person name="Martin F."/>
            <person name="Rosso M.-N."/>
            <person name="Henrissat B."/>
            <person name="Hibbett D."/>
            <person name="Martinez A.T."/>
            <person name="Grigoriev I.V."/>
        </authorList>
    </citation>
    <scope>NUCLEOTIDE SEQUENCE</scope>
    <source>
        <strain evidence="1">AH 44721</strain>
    </source>
</reference>
<dbReference type="CDD" id="cd12809">
    <property type="entry name" value="Esterase_713_like-2"/>
    <property type="match status" value="1"/>
</dbReference>
<dbReference type="AlphaFoldDB" id="A0A9P5NHV9"/>
<comment type="caution">
    <text evidence="1">The sequence shown here is derived from an EMBL/GenBank/DDBJ whole genome shotgun (WGS) entry which is preliminary data.</text>
</comment>
<dbReference type="OrthoDB" id="9978720at2759"/>
<dbReference type="SUPFAM" id="SSF53474">
    <property type="entry name" value="alpha/beta-Hydrolases"/>
    <property type="match status" value="1"/>
</dbReference>
<keyword evidence="1" id="KW-0378">Hydrolase</keyword>
<dbReference type="PANTHER" id="PTHR43194">
    <property type="entry name" value="HYDROLASE ALPHA/BETA FOLD FAMILY"/>
    <property type="match status" value="1"/>
</dbReference>
<name>A0A9P5NHV9_GYMJU</name>
<dbReference type="PANTHER" id="PTHR43194:SF4">
    <property type="entry name" value="AB HYDROLASE-1 DOMAIN-CONTAINING PROTEIN"/>
    <property type="match status" value="1"/>
</dbReference>
<dbReference type="Proteomes" id="UP000724874">
    <property type="component" value="Unassembled WGS sequence"/>
</dbReference>
<dbReference type="InterPro" id="IPR029058">
    <property type="entry name" value="AB_hydrolase_fold"/>
</dbReference>
<keyword evidence="2" id="KW-1185">Reference proteome</keyword>
<evidence type="ECO:0000313" key="1">
    <source>
        <dbReference type="EMBL" id="KAF8887272.1"/>
    </source>
</evidence>
<dbReference type="Gene3D" id="3.40.50.1820">
    <property type="entry name" value="alpha/beta hydrolase"/>
    <property type="match status" value="1"/>
</dbReference>
<evidence type="ECO:0000313" key="2">
    <source>
        <dbReference type="Proteomes" id="UP000724874"/>
    </source>
</evidence>
<dbReference type="InterPro" id="IPR050228">
    <property type="entry name" value="Carboxylesterase_BioH"/>
</dbReference>